<keyword evidence="3" id="KW-0238">DNA-binding</keyword>
<comment type="caution">
    <text evidence="6">The sequence shown here is derived from an EMBL/GenBank/DDBJ whole genome shotgun (WGS) entry which is preliminary data.</text>
</comment>
<comment type="similarity">
    <text evidence="1">Belongs to the LysR transcriptional regulatory family.</text>
</comment>
<dbReference type="SUPFAM" id="SSF53850">
    <property type="entry name" value="Periplasmic binding protein-like II"/>
    <property type="match status" value="1"/>
</dbReference>
<accession>A0ABT1WVU0</accession>
<dbReference type="CDD" id="cd05466">
    <property type="entry name" value="PBP2_LTTR_substrate"/>
    <property type="match status" value="1"/>
</dbReference>
<dbReference type="InterPro" id="IPR050950">
    <property type="entry name" value="HTH-type_LysR_regulators"/>
</dbReference>
<keyword evidence="2" id="KW-0805">Transcription regulation</keyword>
<dbReference type="Pfam" id="PF03466">
    <property type="entry name" value="LysR_substrate"/>
    <property type="match status" value="1"/>
</dbReference>
<sequence>MEFRQFKYVLKVAEERNFSNAAKKLFISQPSLSQFIQKVEEEVGSPLFDRSVSPLKLTYVGELYVEKAKAIIDIQHQFEQKVDDILNVKRGRVTIGSTPFRSAYLLSRVLPLFSQQYPKIDIFLKEDSTRNLEEMVTHGYVDCAISLLPVNEKYFDYEILFEERMLLAIPPEHRIAKELGLKAGDHSFSQRVCLEQFKQSRFIKMNKNHKLHEMLIKQCELAGYVPEIALETESMTTAQALAGAGLGVALLPETLVSKNHFDKEPCYGELDIRRTVVIIYRKNSYLSRATRAFIQSLRELTQCPFSSEKM</sequence>
<dbReference type="InterPro" id="IPR036390">
    <property type="entry name" value="WH_DNA-bd_sf"/>
</dbReference>
<dbReference type="SUPFAM" id="SSF46785">
    <property type="entry name" value="Winged helix' DNA-binding domain"/>
    <property type="match status" value="1"/>
</dbReference>
<proteinExistence type="inferred from homology"/>
<dbReference type="EMBL" id="JAJUPA010000008">
    <property type="protein sequence ID" value="MCQ9630218.1"/>
    <property type="molecule type" value="Genomic_DNA"/>
</dbReference>
<dbReference type="PRINTS" id="PR00039">
    <property type="entry name" value="HTHLYSR"/>
</dbReference>
<evidence type="ECO:0000256" key="1">
    <source>
        <dbReference type="ARBA" id="ARBA00009437"/>
    </source>
</evidence>
<dbReference type="PROSITE" id="PS50931">
    <property type="entry name" value="HTH_LYSR"/>
    <property type="match status" value="1"/>
</dbReference>
<dbReference type="PANTHER" id="PTHR30419:SF8">
    <property type="entry name" value="NITROGEN ASSIMILATION TRANSCRIPTIONAL ACTIVATOR-RELATED"/>
    <property type="match status" value="1"/>
</dbReference>
<dbReference type="Gene3D" id="1.10.10.10">
    <property type="entry name" value="Winged helix-like DNA-binding domain superfamily/Winged helix DNA-binding domain"/>
    <property type="match status" value="1"/>
</dbReference>
<name>A0ABT1WVU0_ACTSU</name>
<dbReference type="InterPro" id="IPR036388">
    <property type="entry name" value="WH-like_DNA-bd_sf"/>
</dbReference>
<reference evidence="6 7" key="1">
    <citation type="submission" date="2021-12" db="EMBL/GenBank/DDBJ databases">
        <title>Identification and characterization of A. suis stains in western Canada.</title>
        <authorList>
            <person name="Kulathunga D.G.R.S."/>
            <person name="De Oliveira Costa M."/>
        </authorList>
    </citation>
    <scope>NUCLEOTIDE SEQUENCE [LARGE SCALE GENOMIC DNA]</scope>
    <source>
        <strain evidence="6 7">18_292</strain>
    </source>
</reference>
<dbReference type="Pfam" id="PF00126">
    <property type="entry name" value="HTH_1"/>
    <property type="match status" value="1"/>
</dbReference>
<dbReference type="GeneID" id="34291748"/>
<keyword evidence="7" id="KW-1185">Reference proteome</keyword>
<dbReference type="RefSeq" id="WP_015674464.1">
    <property type="nucleotide sequence ID" value="NZ_JAJUOY010000009.1"/>
</dbReference>
<dbReference type="InterPro" id="IPR000847">
    <property type="entry name" value="LysR_HTH_N"/>
</dbReference>
<dbReference type="InterPro" id="IPR005119">
    <property type="entry name" value="LysR_subst-bd"/>
</dbReference>
<evidence type="ECO:0000256" key="2">
    <source>
        <dbReference type="ARBA" id="ARBA00023015"/>
    </source>
</evidence>
<dbReference type="PANTHER" id="PTHR30419">
    <property type="entry name" value="HTH-TYPE TRANSCRIPTIONAL REGULATOR YBHD"/>
    <property type="match status" value="1"/>
</dbReference>
<feature type="domain" description="HTH lysR-type" evidence="5">
    <location>
        <begin position="1"/>
        <end position="58"/>
    </location>
</feature>
<gene>
    <name evidence="6" type="ORF">LZL92_07960</name>
</gene>
<protein>
    <submittedName>
        <fullName evidence="6">LysR family transcriptional regulator</fullName>
    </submittedName>
</protein>
<evidence type="ECO:0000256" key="3">
    <source>
        <dbReference type="ARBA" id="ARBA00023125"/>
    </source>
</evidence>
<evidence type="ECO:0000259" key="5">
    <source>
        <dbReference type="PROSITE" id="PS50931"/>
    </source>
</evidence>
<organism evidence="6 7">
    <name type="scientific">Actinobacillus suis</name>
    <dbReference type="NCBI Taxonomy" id="716"/>
    <lineage>
        <taxon>Bacteria</taxon>
        <taxon>Pseudomonadati</taxon>
        <taxon>Pseudomonadota</taxon>
        <taxon>Gammaproteobacteria</taxon>
        <taxon>Pasteurellales</taxon>
        <taxon>Pasteurellaceae</taxon>
        <taxon>Actinobacillus</taxon>
    </lineage>
</organism>
<evidence type="ECO:0000313" key="7">
    <source>
        <dbReference type="Proteomes" id="UP001206331"/>
    </source>
</evidence>
<keyword evidence="4" id="KW-0804">Transcription</keyword>
<dbReference type="Proteomes" id="UP001206331">
    <property type="component" value="Unassembled WGS sequence"/>
</dbReference>
<dbReference type="Gene3D" id="3.40.190.10">
    <property type="entry name" value="Periplasmic binding protein-like II"/>
    <property type="match status" value="2"/>
</dbReference>
<evidence type="ECO:0000313" key="6">
    <source>
        <dbReference type="EMBL" id="MCQ9630218.1"/>
    </source>
</evidence>
<evidence type="ECO:0000256" key="4">
    <source>
        <dbReference type="ARBA" id="ARBA00023163"/>
    </source>
</evidence>